<feature type="chain" id="PRO_5042596366" evidence="1">
    <location>
        <begin position="24"/>
        <end position="462"/>
    </location>
</feature>
<evidence type="ECO:0000256" key="1">
    <source>
        <dbReference type="SAM" id="SignalP"/>
    </source>
</evidence>
<keyword evidence="3" id="KW-0378">Hydrolase</keyword>
<evidence type="ECO:0000259" key="2">
    <source>
        <dbReference type="Pfam" id="PF00557"/>
    </source>
</evidence>
<keyword evidence="4" id="KW-1185">Reference proteome</keyword>
<proteinExistence type="predicted"/>
<organism evidence="3 4">
    <name type="scientific">Lasiosphaeria hispida</name>
    <dbReference type="NCBI Taxonomy" id="260671"/>
    <lineage>
        <taxon>Eukaryota</taxon>
        <taxon>Fungi</taxon>
        <taxon>Dikarya</taxon>
        <taxon>Ascomycota</taxon>
        <taxon>Pezizomycotina</taxon>
        <taxon>Sordariomycetes</taxon>
        <taxon>Sordariomycetidae</taxon>
        <taxon>Sordariales</taxon>
        <taxon>Lasiosphaeriaceae</taxon>
        <taxon>Lasiosphaeria</taxon>
    </lineage>
</organism>
<reference evidence="3" key="2">
    <citation type="submission" date="2023-06" db="EMBL/GenBank/DDBJ databases">
        <authorList>
            <consortium name="Lawrence Berkeley National Laboratory"/>
            <person name="Haridas S."/>
            <person name="Hensen N."/>
            <person name="Bonometti L."/>
            <person name="Westerberg I."/>
            <person name="Brannstrom I.O."/>
            <person name="Guillou S."/>
            <person name="Cros-Aarteil S."/>
            <person name="Calhoun S."/>
            <person name="Kuo A."/>
            <person name="Mondo S."/>
            <person name="Pangilinan J."/>
            <person name="Riley R."/>
            <person name="Labutti K."/>
            <person name="Andreopoulos B."/>
            <person name="Lipzen A."/>
            <person name="Chen C."/>
            <person name="Yanf M."/>
            <person name="Daum C."/>
            <person name="Ng V."/>
            <person name="Clum A."/>
            <person name="Steindorff A."/>
            <person name="Ohm R."/>
            <person name="Martin F."/>
            <person name="Silar P."/>
            <person name="Natvig D."/>
            <person name="Lalanne C."/>
            <person name="Gautier V."/>
            <person name="Ament-Velasquez S.L."/>
            <person name="Kruys A."/>
            <person name="Hutchinson M.I."/>
            <person name="Powell A.J."/>
            <person name="Barry K."/>
            <person name="Miller A.N."/>
            <person name="Grigoriev I.V."/>
            <person name="Debuchy R."/>
            <person name="Gladieux P."/>
            <person name="Thoren M.H."/>
            <person name="Johannesson H."/>
        </authorList>
    </citation>
    <scope>NUCLEOTIDE SEQUENCE</scope>
    <source>
        <strain evidence="3">CBS 955.72</strain>
    </source>
</reference>
<evidence type="ECO:0000313" key="3">
    <source>
        <dbReference type="EMBL" id="KAK3357839.1"/>
    </source>
</evidence>
<feature type="signal peptide" evidence="1">
    <location>
        <begin position="1"/>
        <end position="23"/>
    </location>
</feature>
<name>A0AAJ0MGI5_9PEZI</name>
<dbReference type="EMBL" id="JAUIQD010000003">
    <property type="protein sequence ID" value="KAK3357839.1"/>
    <property type="molecule type" value="Genomic_DNA"/>
</dbReference>
<accession>A0AAJ0MGI5</accession>
<comment type="caution">
    <text evidence="3">The sequence shown here is derived from an EMBL/GenBank/DDBJ whole genome shotgun (WGS) entry which is preliminary data.</text>
</comment>
<dbReference type="Pfam" id="PF00557">
    <property type="entry name" value="Peptidase_M24"/>
    <property type="match status" value="1"/>
</dbReference>
<sequence>MMRCGFWAVLSFLLVTSFPPGNAVPFPTQKPEATWHSPEYHILPPLREQADIQNKWTEERRARIPGILRKYGIDAWLVSQREYAEETVFWSLKSATQFSARRRTTMLFLADPSRGTPTSYTWTDNTAQVWTELRAVLATHVPKTIAINTHPEIAFSSGLHAGELEALRQGLGQEWASRFMCEPMLAVEYIATMPRGRTEWYRRLQLTAWAMISEAFSESVIQPGLSTTTDVEWWLRDKLRQMNYTTWFHPDVSIIDEHTWDLSTSGKSRRRGGKIISHGDMLHVDFGLTALGMNTDTQHLAYVLYPGDSDDQIPSGLREGLRKGNRAQDIVKSNMKVGRPGNEILKASLEQMRDEGIEGKVYCHPIGDWGHSAGTLIGMTNLQDGVPILGELPLLPDTYYSIELLVKHFVPERNATLSFPLEEDVIWSPVDSSWTWAFARQDRFHLVQSSSSVRSSQLHRDL</sequence>
<keyword evidence="1" id="KW-0732">Signal</keyword>
<feature type="domain" description="Peptidase M24" evidence="2">
    <location>
        <begin position="213"/>
        <end position="403"/>
    </location>
</feature>
<keyword evidence="3" id="KW-0031">Aminopeptidase</keyword>
<dbReference type="SUPFAM" id="SSF55920">
    <property type="entry name" value="Creatinase/aminopeptidase"/>
    <property type="match status" value="1"/>
</dbReference>
<dbReference type="AlphaFoldDB" id="A0AAJ0MGI5"/>
<gene>
    <name evidence="3" type="ORF">B0T25DRAFT_540324</name>
</gene>
<evidence type="ECO:0000313" key="4">
    <source>
        <dbReference type="Proteomes" id="UP001275084"/>
    </source>
</evidence>
<reference evidence="3" key="1">
    <citation type="journal article" date="2023" name="Mol. Phylogenet. Evol.">
        <title>Genome-scale phylogeny and comparative genomics of the fungal order Sordariales.</title>
        <authorList>
            <person name="Hensen N."/>
            <person name="Bonometti L."/>
            <person name="Westerberg I."/>
            <person name="Brannstrom I.O."/>
            <person name="Guillou S."/>
            <person name="Cros-Aarteil S."/>
            <person name="Calhoun S."/>
            <person name="Haridas S."/>
            <person name="Kuo A."/>
            <person name="Mondo S."/>
            <person name="Pangilinan J."/>
            <person name="Riley R."/>
            <person name="LaButti K."/>
            <person name="Andreopoulos B."/>
            <person name="Lipzen A."/>
            <person name="Chen C."/>
            <person name="Yan M."/>
            <person name="Daum C."/>
            <person name="Ng V."/>
            <person name="Clum A."/>
            <person name="Steindorff A."/>
            <person name="Ohm R.A."/>
            <person name="Martin F."/>
            <person name="Silar P."/>
            <person name="Natvig D.O."/>
            <person name="Lalanne C."/>
            <person name="Gautier V."/>
            <person name="Ament-Velasquez S.L."/>
            <person name="Kruys A."/>
            <person name="Hutchinson M.I."/>
            <person name="Powell A.J."/>
            <person name="Barry K."/>
            <person name="Miller A.N."/>
            <person name="Grigoriev I.V."/>
            <person name="Debuchy R."/>
            <person name="Gladieux P."/>
            <person name="Hiltunen Thoren M."/>
            <person name="Johannesson H."/>
        </authorList>
    </citation>
    <scope>NUCLEOTIDE SEQUENCE</scope>
    <source>
        <strain evidence="3">CBS 955.72</strain>
    </source>
</reference>
<protein>
    <submittedName>
        <fullName evidence="3">Xaa-Pro aminopeptidase family enzyme</fullName>
    </submittedName>
</protein>
<dbReference type="InterPro" id="IPR036005">
    <property type="entry name" value="Creatinase/aminopeptidase-like"/>
</dbReference>
<dbReference type="InterPro" id="IPR000994">
    <property type="entry name" value="Pept_M24"/>
</dbReference>
<dbReference type="Gene3D" id="3.90.230.10">
    <property type="entry name" value="Creatinase/methionine aminopeptidase superfamily"/>
    <property type="match status" value="1"/>
</dbReference>
<dbReference type="GO" id="GO:0004177">
    <property type="term" value="F:aminopeptidase activity"/>
    <property type="evidence" value="ECO:0007669"/>
    <property type="project" value="UniProtKB-KW"/>
</dbReference>
<keyword evidence="3" id="KW-0645">Protease</keyword>
<dbReference type="Proteomes" id="UP001275084">
    <property type="component" value="Unassembled WGS sequence"/>
</dbReference>